<dbReference type="Proteomes" id="UP000661918">
    <property type="component" value="Unassembled WGS sequence"/>
</dbReference>
<evidence type="ECO:0000313" key="2">
    <source>
        <dbReference type="Proteomes" id="UP000661918"/>
    </source>
</evidence>
<gene>
    <name evidence="1" type="ORF">GCM10010841_28040</name>
</gene>
<comment type="caution">
    <text evidence="1">The sequence shown here is derived from an EMBL/GenBank/DDBJ whole genome shotgun (WGS) entry which is preliminary data.</text>
</comment>
<reference evidence="2" key="1">
    <citation type="journal article" date="2019" name="Int. J. Syst. Evol. Microbiol.">
        <title>The Global Catalogue of Microorganisms (GCM) 10K type strain sequencing project: providing services to taxonomists for standard genome sequencing and annotation.</title>
        <authorList>
            <consortium name="The Broad Institute Genomics Platform"/>
            <consortium name="The Broad Institute Genome Sequencing Center for Infectious Disease"/>
            <person name="Wu L."/>
            <person name="Ma J."/>
        </authorList>
    </citation>
    <scope>NUCLEOTIDE SEQUENCE [LARGE SCALE GENOMIC DNA]</scope>
    <source>
        <strain evidence="2">JCM 15443</strain>
    </source>
</reference>
<proteinExistence type="predicted"/>
<protein>
    <submittedName>
        <fullName evidence="1">Uncharacterized protein</fullName>
    </submittedName>
</protein>
<accession>A0ABQ2GZ40</accession>
<evidence type="ECO:0000313" key="1">
    <source>
        <dbReference type="EMBL" id="GGM18330.1"/>
    </source>
</evidence>
<dbReference type="EMBL" id="BMOM01000031">
    <property type="protein sequence ID" value="GGM18330.1"/>
    <property type="molecule type" value="Genomic_DNA"/>
</dbReference>
<name>A0ABQ2GZ40_9DEIO</name>
<keyword evidence="2" id="KW-1185">Reference proteome</keyword>
<sequence length="108" mass="11195">MVLSGRGVYGGSGVAVKVRDSGVIRKQFLSSPSSLEAQPASLLLLCGLVRLLDEVVTASGRDDLDVLHVVERGKCPDGGTVTPQLIGVDDLWDAVLANQPGEEGPGGR</sequence>
<organism evidence="1 2">
    <name type="scientific">Deinococcus aerophilus</name>
    <dbReference type="NCBI Taxonomy" id="522488"/>
    <lineage>
        <taxon>Bacteria</taxon>
        <taxon>Thermotogati</taxon>
        <taxon>Deinococcota</taxon>
        <taxon>Deinococci</taxon>
        <taxon>Deinococcales</taxon>
        <taxon>Deinococcaceae</taxon>
        <taxon>Deinococcus</taxon>
    </lineage>
</organism>